<evidence type="ECO:0000313" key="1">
    <source>
        <dbReference type="EMBL" id="JAH21190.1"/>
    </source>
</evidence>
<name>A0A0E9QY47_ANGAN</name>
<reference evidence="1" key="2">
    <citation type="journal article" date="2015" name="Fish Shellfish Immunol.">
        <title>Early steps in the European eel (Anguilla anguilla)-Vibrio vulnificus interaction in the gills: Role of the RtxA13 toxin.</title>
        <authorList>
            <person name="Callol A."/>
            <person name="Pajuelo D."/>
            <person name="Ebbesson L."/>
            <person name="Teles M."/>
            <person name="MacKenzie S."/>
            <person name="Amaro C."/>
        </authorList>
    </citation>
    <scope>NUCLEOTIDE SEQUENCE</scope>
</reference>
<dbReference type="AlphaFoldDB" id="A0A0E9QY47"/>
<organism evidence="1">
    <name type="scientific">Anguilla anguilla</name>
    <name type="common">European freshwater eel</name>
    <name type="synonym">Muraena anguilla</name>
    <dbReference type="NCBI Taxonomy" id="7936"/>
    <lineage>
        <taxon>Eukaryota</taxon>
        <taxon>Metazoa</taxon>
        <taxon>Chordata</taxon>
        <taxon>Craniata</taxon>
        <taxon>Vertebrata</taxon>
        <taxon>Euteleostomi</taxon>
        <taxon>Actinopterygii</taxon>
        <taxon>Neopterygii</taxon>
        <taxon>Teleostei</taxon>
        <taxon>Anguilliformes</taxon>
        <taxon>Anguillidae</taxon>
        <taxon>Anguilla</taxon>
    </lineage>
</organism>
<protein>
    <submittedName>
        <fullName evidence="1">Uncharacterized protein</fullName>
    </submittedName>
</protein>
<proteinExistence type="predicted"/>
<reference evidence="1" key="1">
    <citation type="submission" date="2014-11" db="EMBL/GenBank/DDBJ databases">
        <authorList>
            <person name="Amaro Gonzalez C."/>
        </authorList>
    </citation>
    <scope>NUCLEOTIDE SEQUENCE</scope>
</reference>
<accession>A0A0E9QY47</accession>
<sequence length="45" mass="5235">MAALKALKDTDSVCCYICVKVLEKKTNPQRKTLFLIYKRWELAVC</sequence>
<dbReference type="EMBL" id="GBXM01087387">
    <property type="protein sequence ID" value="JAH21190.1"/>
    <property type="molecule type" value="Transcribed_RNA"/>
</dbReference>